<evidence type="ECO:0000313" key="3">
    <source>
        <dbReference type="Proteomes" id="UP000215214"/>
    </source>
</evidence>
<dbReference type="Proteomes" id="UP000215214">
    <property type="component" value="Chromosome TJEJU"/>
</dbReference>
<dbReference type="KEGG" id="tje:TJEJU_2047"/>
<evidence type="ECO:0000313" key="2">
    <source>
        <dbReference type="EMBL" id="SNR15750.1"/>
    </source>
</evidence>
<protein>
    <submittedName>
        <fullName evidence="2">Uncharacterized protein</fullName>
    </submittedName>
</protein>
<dbReference type="OrthoDB" id="1438881at2"/>
<keyword evidence="3" id="KW-1185">Reference proteome</keyword>
<dbReference type="EMBL" id="LT899436">
    <property type="protein sequence ID" value="SNR15750.1"/>
    <property type="molecule type" value="Genomic_DNA"/>
</dbReference>
<dbReference type="AlphaFoldDB" id="A0A238UBF9"/>
<evidence type="ECO:0000256" key="1">
    <source>
        <dbReference type="SAM" id="Phobius"/>
    </source>
</evidence>
<feature type="transmembrane region" description="Helical" evidence="1">
    <location>
        <begin position="183"/>
        <end position="201"/>
    </location>
</feature>
<keyword evidence="1" id="KW-1133">Transmembrane helix</keyword>
<feature type="transmembrane region" description="Helical" evidence="1">
    <location>
        <begin position="158"/>
        <end position="177"/>
    </location>
</feature>
<reference evidence="2 3" key="1">
    <citation type="submission" date="2017-07" db="EMBL/GenBank/DDBJ databases">
        <authorList>
            <person name="Sun Z.S."/>
            <person name="Albrecht U."/>
            <person name="Echele G."/>
            <person name="Lee C.C."/>
        </authorList>
    </citation>
    <scope>NUCLEOTIDE SEQUENCE [LARGE SCALE GENOMIC DNA]</scope>
    <source>
        <strain evidence="3">type strain: KCTC 22618</strain>
    </source>
</reference>
<accession>A0A238UBF9</accession>
<gene>
    <name evidence="2" type="ORF">TJEJU_2047</name>
</gene>
<name>A0A238UBF9_9FLAO</name>
<sequence>MDLEAIKHNYAQMENFELIKLANEIEKLKEEVIPILKKELLKRNETLIVEKIDAFLNQDKNKKEVNLEELVDIDEYVTQRLASGELMESIVDDLKSRGVDLVSRTLEKSLQQESYIDGLLENSSNRFTKEHLKRKYAMNDDEIRIIQQKVKLKSQNNITVGILLIIIGVAFLLLGGLSSVRHIIFLVTIILSGIFSLISGLEKRKSI</sequence>
<keyword evidence="1" id="KW-0812">Transmembrane</keyword>
<organism evidence="2 3">
    <name type="scientific">Tenacibaculum jejuense</name>
    <dbReference type="NCBI Taxonomy" id="584609"/>
    <lineage>
        <taxon>Bacteria</taxon>
        <taxon>Pseudomonadati</taxon>
        <taxon>Bacteroidota</taxon>
        <taxon>Flavobacteriia</taxon>
        <taxon>Flavobacteriales</taxon>
        <taxon>Flavobacteriaceae</taxon>
        <taxon>Tenacibaculum</taxon>
    </lineage>
</organism>
<dbReference type="RefSeq" id="WP_095071751.1">
    <property type="nucleotide sequence ID" value="NZ_LT899436.1"/>
</dbReference>
<proteinExistence type="predicted"/>
<keyword evidence="1" id="KW-0472">Membrane</keyword>